<feature type="repeat" description="WD" evidence="2">
    <location>
        <begin position="909"/>
        <end position="950"/>
    </location>
</feature>
<dbReference type="Gene3D" id="2.130.10.10">
    <property type="entry name" value="YVTN repeat-like/Quinoprotein amine dehydrogenase"/>
    <property type="match status" value="2"/>
</dbReference>
<proteinExistence type="predicted"/>
<evidence type="ECO:0000259" key="3">
    <source>
        <dbReference type="PROSITE" id="PS50837"/>
    </source>
</evidence>
<sequence length="1113" mass="123998">MAGNATPANQPINEEILKELVIDSEDLGFKTLYEPKDGRISVDIIAVHGLGEHPDKAWTYCSEQTNHKDVNWLKDTDMLPAELPKARIMTFGYNSTWYGPEAVRQRLSNIAKEMLTDLMYERKDCQDRPIVFVGHCLGGLVMQKVSMFAVSPQTQIDFDPVHQAYILAKTIDDDYPGIGKSVTGMVFIGTPHRGAGGALSPRGRISQAIAAKGLLIEESILETLEEGNETLVDVVKEYTRLINLKSSSIEVYCFFEMKQTVVGKIVGDRMIRETIVDEDSGTLFGHRSAGLVLDHYNLNKYKSSKDLHYIRVSRQIVSMVEGSKTTLEFRSIDKERIEGKEDKLLGLYGHDISRWILDNKKFTQWRDDARSNLLWIKGDPGKGKTMLLCGIIEELGKASADPKTLAYFFCQATNANNNNATAVLRCLIYSLVVRQPTLISYVREKYDQDQKFLEGVNALPALARIFTNILKDEALKGGAYLIIDALDECTTQLPDLLKFIVGALRTCPHIKWIVSSRNWPSIEKELDTAHTTQNSRARPIKLSLELNKTSVSKAVTKYIKTKVAELARQYGYSKSVRVAVQDYLKLNANGTFLWVALVCRELDGVSSLRAREKVAEFPSGLNELYKRMMDQICHSKNDKLCRDILAITSLMRRPIELEELAAFINSSNDQSTNISTPDDVFGNDKALREAIGLCGSFLTIQKRTILFVHQSAKDYLMEHSNDKIFPGTGGRAKTQQLIVLRSINAMRKILQKDIYDTHDLGCSVETVKCPEPDPLAPIRYACVHWVDHLDEIEINRDDHLSEIKSNHDRVDLRNGGTVDTFLKEHLLHWLEALSLMRSISDGVFAMNKLAGLLETWDTDSGNCLQTFGSYGGFISPVALSNDKSQIVLGFHDGTVKIRDLRSSGYSLPTLNSDNSVASIAVSNDGLRIVLGMWNGNVDIWDTNSSNDLLTLGNHSCHVAEVAFSNNGLWGDLITPVTFSNDWLRVAEPGVGGGTMVIRYINGRHLRSFPGSSDDPVCSAAFSNDGLWIASGLQSGKINTWDVNSGDCLQIFRGHSHRVTSVAVSNDKSKIASGAILLDSTPPATALQQLQEYRYGLSTNREWVTWQDANLVVP</sequence>
<dbReference type="InterPro" id="IPR056884">
    <property type="entry name" value="NPHP3-like_N"/>
</dbReference>
<keyword evidence="2" id="KW-0853">WD repeat</keyword>
<name>A0AAD6NG36_DREDA</name>
<dbReference type="Pfam" id="PF24883">
    <property type="entry name" value="NPHP3_N"/>
    <property type="match status" value="1"/>
</dbReference>
<dbReference type="PANTHER" id="PTHR10039">
    <property type="entry name" value="AMELOGENIN"/>
    <property type="match status" value="1"/>
</dbReference>
<dbReference type="Gene3D" id="3.40.50.1820">
    <property type="entry name" value="alpha/beta hydrolase"/>
    <property type="match status" value="1"/>
</dbReference>
<dbReference type="PANTHER" id="PTHR10039:SF14">
    <property type="entry name" value="NACHT DOMAIN-CONTAINING PROTEIN"/>
    <property type="match status" value="1"/>
</dbReference>
<evidence type="ECO:0000313" key="4">
    <source>
        <dbReference type="EMBL" id="KAJ6256869.1"/>
    </source>
</evidence>
<dbReference type="EMBL" id="JAQGDS010000012">
    <property type="protein sequence ID" value="KAJ6256869.1"/>
    <property type="molecule type" value="Genomic_DNA"/>
</dbReference>
<reference evidence="4" key="1">
    <citation type="submission" date="2023-01" db="EMBL/GenBank/DDBJ databases">
        <title>The chitinases involved in constricting ring structure development in the nematode-trapping fungus Drechslerella dactyloides.</title>
        <authorList>
            <person name="Wang R."/>
            <person name="Zhang L."/>
            <person name="Tang P."/>
            <person name="Li S."/>
            <person name="Liang L."/>
        </authorList>
    </citation>
    <scope>NUCLEOTIDE SEQUENCE</scope>
    <source>
        <strain evidence="4">YMF1.00031</strain>
    </source>
</reference>
<dbReference type="InterPro" id="IPR029058">
    <property type="entry name" value="AB_hydrolase_fold"/>
</dbReference>
<keyword evidence="1" id="KW-0677">Repeat</keyword>
<keyword evidence="5" id="KW-1185">Reference proteome</keyword>
<dbReference type="InterPro" id="IPR027417">
    <property type="entry name" value="P-loop_NTPase"/>
</dbReference>
<dbReference type="SMART" id="SM00320">
    <property type="entry name" value="WD40"/>
    <property type="match status" value="4"/>
</dbReference>
<feature type="domain" description="NACHT" evidence="3">
    <location>
        <begin position="372"/>
        <end position="517"/>
    </location>
</feature>
<dbReference type="AlphaFoldDB" id="A0AAD6NG36"/>
<dbReference type="InterPro" id="IPR036322">
    <property type="entry name" value="WD40_repeat_dom_sf"/>
</dbReference>
<dbReference type="SUPFAM" id="SSF50978">
    <property type="entry name" value="WD40 repeat-like"/>
    <property type="match status" value="1"/>
</dbReference>
<dbReference type="InterPro" id="IPR001680">
    <property type="entry name" value="WD40_rpt"/>
</dbReference>
<organism evidence="4 5">
    <name type="scientific">Drechslerella dactyloides</name>
    <name type="common">Nematode-trapping fungus</name>
    <name type="synonym">Arthrobotrys dactyloides</name>
    <dbReference type="NCBI Taxonomy" id="74499"/>
    <lineage>
        <taxon>Eukaryota</taxon>
        <taxon>Fungi</taxon>
        <taxon>Dikarya</taxon>
        <taxon>Ascomycota</taxon>
        <taxon>Pezizomycotina</taxon>
        <taxon>Orbiliomycetes</taxon>
        <taxon>Orbiliales</taxon>
        <taxon>Orbiliaceae</taxon>
        <taxon>Drechslerella</taxon>
    </lineage>
</organism>
<dbReference type="InterPro" id="IPR007111">
    <property type="entry name" value="NACHT_NTPase"/>
</dbReference>
<feature type="repeat" description="WD" evidence="2">
    <location>
        <begin position="1009"/>
        <end position="1050"/>
    </location>
</feature>
<dbReference type="SUPFAM" id="SSF53474">
    <property type="entry name" value="alpha/beta-Hydrolases"/>
    <property type="match status" value="1"/>
</dbReference>
<dbReference type="Pfam" id="PF00400">
    <property type="entry name" value="WD40"/>
    <property type="match status" value="2"/>
</dbReference>
<dbReference type="Proteomes" id="UP001221413">
    <property type="component" value="Unassembled WGS sequence"/>
</dbReference>
<dbReference type="InterPro" id="IPR015943">
    <property type="entry name" value="WD40/YVTN_repeat-like_dom_sf"/>
</dbReference>
<dbReference type="PROSITE" id="PS50837">
    <property type="entry name" value="NACHT"/>
    <property type="match status" value="1"/>
</dbReference>
<accession>A0AAD6NG36</accession>
<evidence type="ECO:0000313" key="5">
    <source>
        <dbReference type="Proteomes" id="UP001221413"/>
    </source>
</evidence>
<dbReference type="PROSITE" id="PS50082">
    <property type="entry name" value="WD_REPEATS_2"/>
    <property type="match status" value="2"/>
</dbReference>
<dbReference type="Gene3D" id="3.40.50.300">
    <property type="entry name" value="P-loop containing nucleotide triphosphate hydrolases"/>
    <property type="match status" value="1"/>
</dbReference>
<protein>
    <submittedName>
        <fullName evidence="4">NACHT-domain-containing protein</fullName>
    </submittedName>
</protein>
<dbReference type="SUPFAM" id="SSF52540">
    <property type="entry name" value="P-loop containing nucleoside triphosphate hydrolases"/>
    <property type="match status" value="1"/>
</dbReference>
<gene>
    <name evidence="4" type="ORF">Dda_8739</name>
</gene>
<evidence type="ECO:0000256" key="2">
    <source>
        <dbReference type="PROSITE-ProRule" id="PRU00221"/>
    </source>
</evidence>
<evidence type="ECO:0000256" key="1">
    <source>
        <dbReference type="ARBA" id="ARBA00022737"/>
    </source>
</evidence>
<comment type="caution">
    <text evidence="4">The sequence shown here is derived from an EMBL/GenBank/DDBJ whole genome shotgun (WGS) entry which is preliminary data.</text>
</comment>